<reference evidence="2 3" key="1">
    <citation type="submission" date="2019-05" db="EMBL/GenBank/DDBJ databases">
        <title>Another draft genome of Portunus trituberculatus and its Hox gene families provides insights of decapod evolution.</title>
        <authorList>
            <person name="Jeong J.-H."/>
            <person name="Song I."/>
            <person name="Kim S."/>
            <person name="Choi T."/>
            <person name="Kim D."/>
            <person name="Ryu S."/>
            <person name="Kim W."/>
        </authorList>
    </citation>
    <scope>NUCLEOTIDE SEQUENCE [LARGE SCALE GENOMIC DNA]</scope>
    <source>
        <tissue evidence="2">Muscle</tissue>
    </source>
</reference>
<evidence type="ECO:0000313" key="3">
    <source>
        <dbReference type="Proteomes" id="UP000324222"/>
    </source>
</evidence>
<name>A0A5B7HJC3_PORTR</name>
<feature type="region of interest" description="Disordered" evidence="1">
    <location>
        <begin position="1"/>
        <end position="31"/>
    </location>
</feature>
<proteinExistence type="predicted"/>
<feature type="compositionally biased region" description="Basic residues" evidence="1">
    <location>
        <begin position="1"/>
        <end position="10"/>
    </location>
</feature>
<comment type="caution">
    <text evidence="2">The sequence shown here is derived from an EMBL/GenBank/DDBJ whole genome shotgun (WGS) entry which is preliminary data.</text>
</comment>
<protein>
    <submittedName>
        <fullName evidence="2">Uncharacterized protein</fullName>
    </submittedName>
</protein>
<evidence type="ECO:0000256" key="1">
    <source>
        <dbReference type="SAM" id="MobiDB-lite"/>
    </source>
</evidence>
<keyword evidence="3" id="KW-1185">Reference proteome</keyword>
<accession>A0A5B7HJC3</accession>
<dbReference type="AlphaFoldDB" id="A0A5B7HJC3"/>
<evidence type="ECO:0000313" key="2">
    <source>
        <dbReference type="EMBL" id="MPC68878.1"/>
    </source>
</evidence>
<sequence length="118" mass="13753">MSRAIRRPRGHWCQTPPRYPSDLKEPAPNPARRRTTFATLKTHLYRRYLQTKGGAHGERQMPKNTNDCQKKRRLKKQTQMCKHFHKGISDRLQHNGVLGHAYLAHSTTILTKTKSNII</sequence>
<dbReference type="Proteomes" id="UP000324222">
    <property type="component" value="Unassembled WGS sequence"/>
</dbReference>
<gene>
    <name evidence="2" type="ORF">E2C01_063088</name>
</gene>
<organism evidence="2 3">
    <name type="scientific">Portunus trituberculatus</name>
    <name type="common">Swimming crab</name>
    <name type="synonym">Neptunus trituberculatus</name>
    <dbReference type="NCBI Taxonomy" id="210409"/>
    <lineage>
        <taxon>Eukaryota</taxon>
        <taxon>Metazoa</taxon>
        <taxon>Ecdysozoa</taxon>
        <taxon>Arthropoda</taxon>
        <taxon>Crustacea</taxon>
        <taxon>Multicrustacea</taxon>
        <taxon>Malacostraca</taxon>
        <taxon>Eumalacostraca</taxon>
        <taxon>Eucarida</taxon>
        <taxon>Decapoda</taxon>
        <taxon>Pleocyemata</taxon>
        <taxon>Brachyura</taxon>
        <taxon>Eubrachyura</taxon>
        <taxon>Portunoidea</taxon>
        <taxon>Portunidae</taxon>
        <taxon>Portuninae</taxon>
        <taxon>Portunus</taxon>
    </lineage>
</organism>
<dbReference type="EMBL" id="VSRR010028533">
    <property type="protein sequence ID" value="MPC68878.1"/>
    <property type="molecule type" value="Genomic_DNA"/>
</dbReference>